<dbReference type="Gene3D" id="3.30.450.20">
    <property type="entry name" value="PAS domain"/>
    <property type="match status" value="1"/>
</dbReference>
<dbReference type="SUPFAM" id="SSF141868">
    <property type="entry name" value="EAL domain-like"/>
    <property type="match status" value="1"/>
</dbReference>
<dbReference type="Proteomes" id="UP000065261">
    <property type="component" value="Chromosome II"/>
</dbReference>
<dbReference type="InterPro" id="IPR003018">
    <property type="entry name" value="GAF"/>
</dbReference>
<name>A0A0U2XC89_9GAMM</name>
<evidence type="ECO:0000259" key="1">
    <source>
        <dbReference type="PROSITE" id="PS50883"/>
    </source>
</evidence>
<evidence type="ECO:0000313" key="3">
    <source>
        <dbReference type="EMBL" id="ALS34878.1"/>
    </source>
</evidence>
<sequence length="749" mass="83538">MTPAQHSALFAAQQQIIEQIALGVDIHLCLHTICEQIEAIIDSKNAKSSILILEGNQLRHGAAPKLPPEYCQAIDGVTIGDNVGSCGTAVYTQQQVIVSNIATSPLWANYKAIALAHGLQACWSTPIFSSDNKVLGSFAVYYMYPNAPTALDLKLIERFTHLSGLAIEKARSVAREKALSLELQRSNDKLKAFIEVIPDLGIIFDEQARYIESYGASNELQCNSLSNEQRISSLPLGDPNKVISIITKTLKTEQVQLYEYELNCMGNRHIFEARTSVINNYLLDEPNKKHVLWMIRDITERKLAEEQVKKLVFYDPLTTLPNRRMLTDTLELMISKSKKQLSFGTLLFLDLNDFKRINDSLGHVIGDEVLLEVAMRLKAVIKKAGIIARIGGDEFVILPKHLSSNKNSAQSQAIVCANQILDCFKNPFKISNCSYKITASIGISFIEGPDTTSNDVLKRADTAMYSAKKLGGHRFAFYDPALQHELDLRLQLESDIITAIKEKQFVAYFQPQLDCQGNIIAAEALIRWIHPQKGIISPYYFIPVAEQSGLIDQLQSSVLFDACMLIKTLEQTQQLYDSFCVAINISACQFITHSLYNNIVSIVDAFGISPTRFKLEITESILLDDMAENIAQMQQLKAKGFKFSIDDFGTGYSSLAYIHTYPVSELKIDKSFIDKIHEGNRGSAIVSTIISLAHNLGFNVIAEGVETAEQAKTLTQLNITGMQGYYMAYPMPAAEFISWLKQRNSNSKK</sequence>
<dbReference type="EMBL" id="CP011035">
    <property type="protein sequence ID" value="ALS34878.1"/>
    <property type="molecule type" value="Genomic_DNA"/>
</dbReference>
<dbReference type="SMART" id="SM00052">
    <property type="entry name" value="EAL"/>
    <property type="match status" value="1"/>
</dbReference>
<dbReference type="NCBIfam" id="TIGR00254">
    <property type="entry name" value="GGDEF"/>
    <property type="match status" value="1"/>
</dbReference>
<dbReference type="Gene3D" id="3.30.450.40">
    <property type="match status" value="1"/>
</dbReference>
<gene>
    <name evidence="3" type="ORF">PTRA_b0391</name>
</gene>
<dbReference type="SMART" id="SM00267">
    <property type="entry name" value="GGDEF"/>
    <property type="match status" value="1"/>
</dbReference>
<dbReference type="SUPFAM" id="SSF55785">
    <property type="entry name" value="PYP-like sensor domain (PAS domain)"/>
    <property type="match status" value="1"/>
</dbReference>
<dbReference type="Gene3D" id="3.20.20.450">
    <property type="entry name" value="EAL domain"/>
    <property type="match status" value="1"/>
</dbReference>
<feature type="domain" description="EAL" evidence="1">
    <location>
        <begin position="489"/>
        <end position="744"/>
    </location>
</feature>
<dbReference type="KEGG" id="ptn:PTRA_b0391"/>
<dbReference type="PROSITE" id="PS50887">
    <property type="entry name" value="GGDEF"/>
    <property type="match status" value="1"/>
</dbReference>
<dbReference type="CDD" id="cd01948">
    <property type="entry name" value="EAL"/>
    <property type="match status" value="1"/>
</dbReference>
<dbReference type="Pfam" id="PF00990">
    <property type="entry name" value="GGDEF"/>
    <property type="match status" value="1"/>
</dbReference>
<proteinExistence type="predicted"/>
<dbReference type="PANTHER" id="PTHR44757">
    <property type="entry name" value="DIGUANYLATE CYCLASE DGCP"/>
    <property type="match status" value="1"/>
</dbReference>
<dbReference type="AlphaFoldDB" id="A0A0U2XC89"/>
<dbReference type="SUPFAM" id="SSF55781">
    <property type="entry name" value="GAF domain-like"/>
    <property type="match status" value="1"/>
</dbReference>
<dbReference type="Pfam" id="PF00563">
    <property type="entry name" value="EAL"/>
    <property type="match status" value="1"/>
</dbReference>
<reference evidence="3 4" key="1">
    <citation type="submission" date="2015-03" db="EMBL/GenBank/DDBJ databases">
        <authorList>
            <person name="Murphy D."/>
        </authorList>
    </citation>
    <scope>NUCLEOTIDE SEQUENCE [LARGE SCALE GENOMIC DNA]</scope>
    <source>
        <strain evidence="3 4">KMM 520</strain>
    </source>
</reference>
<dbReference type="InterPro" id="IPR043128">
    <property type="entry name" value="Rev_trsase/Diguanyl_cyclase"/>
</dbReference>
<dbReference type="Gene3D" id="3.30.70.270">
    <property type="match status" value="1"/>
</dbReference>
<dbReference type="SMART" id="SM00065">
    <property type="entry name" value="GAF"/>
    <property type="match status" value="1"/>
</dbReference>
<dbReference type="InterPro" id="IPR035965">
    <property type="entry name" value="PAS-like_dom_sf"/>
</dbReference>
<dbReference type="InterPro" id="IPR052155">
    <property type="entry name" value="Biofilm_reg_signaling"/>
</dbReference>
<dbReference type="InterPro" id="IPR029787">
    <property type="entry name" value="Nucleotide_cyclase"/>
</dbReference>
<dbReference type="InterPro" id="IPR029016">
    <property type="entry name" value="GAF-like_dom_sf"/>
</dbReference>
<evidence type="ECO:0000313" key="4">
    <source>
        <dbReference type="Proteomes" id="UP000065261"/>
    </source>
</evidence>
<dbReference type="PANTHER" id="PTHR44757:SF2">
    <property type="entry name" value="BIOFILM ARCHITECTURE MAINTENANCE PROTEIN MBAA"/>
    <property type="match status" value="1"/>
</dbReference>
<dbReference type="CDD" id="cd01949">
    <property type="entry name" value="GGDEF"/>
    <property type="match status" value="1"/>
</dbReference>
<dbReference type="Pfam" id="PF13185">
    <property type="entry name" value="GAF_2"/>
    <property type="match status" value="1"/>
</dbReference>
<feature type="domain" description="GGDEF" evidence="2">
    <location>
        <begin position="342"/>
        <end position="480"/>
    </location>
</feature>
<accession>A0A0U2XC89</accession>
<evidence type="ECO:0000259" key="2">
    <source>
        <dbReference type="PROSITE" id="PS50887"/>
    </source>
</evidence>
<dbReference type="OrthoDB" id="6597954at2"/>
<dbReference type="RefSeq" id="WP_058374884.1">
    <property type="nucleotide sequence ID" value="NZ_CP011035.1"/>
</dbReference>
<dbReference type="PATRIC" id="fig|1315283.4.peg.3467"/>
<dbReference type="SUPFAM" id="SSF55073">
    <property type="entry name" value="Nucleotide cyclase"/>
    <property type="match status" value="1"/>
</dbReference>
<dbReference type="PROSITE" id="PS50883">
    <property type="entry name" value="EAL"/>
    <property type="match status" value="1"/>
</dbReference>
<dbReference type="InterPro" id="IPR001633">
    <property type="entry name" value="EAL_dom"/>
</dbReference>
<dbReference type="InterPro" id="IPR035919">
    <property type="entry name" value="EAL_sf"/>
</dbReference>
<organism evidence="3">
    <name type="scientific">Pseudoalteromonas translucida KMM 520</name>
    <dbReference type="NCBI Taxonomy" id="1315283"/>
    <lineage>
        <taxon>Bacteria</taxon>
        <taxon>Pseudomonadati</taxon>
        <taxon>Pseudomonadota</taxon>
        <taxon>Gammaproteobacteria</taxon>
        <taxon>Alteromonadales</taxon>
        <taxon>Pseudoalteromonadaceae</taxon>
        <taxon>Pseudoalteromonas</taxon>
    </lineage>
</organism>
<protein>
    <submittedName>
        <fullName evidence="3">Uncharacterized protein</fullName>
    </submittedName>
</protein>
<dbReference type="InterPro" id="IPR000160">
    <property type="entry name" value="GGDEF_dom"/>
</dbReference>